<dbReference type="Ensembl" id="ENSCINT00000037080.1">
    <property type="protein sequence ID" value="ENSCINP00000030845.1"/>
    <property type="gene ID" value="ENSCING00000021409.1"/>
</dbReference>
<reference evidence="1" key="2">
    <citation type="journal article" date="2008" name="Genome Biol.">
        <title>Improved genome assembly and evidence-based global gene model set for the chordate Ciona intestinalis: new insight into intron and operon populations.</title>
        <authorList>
            <person name="Satou Y."/>
            <person name="Mineta K."/>
            <person name="Ogasawara M."/>
            <person name="Sasakura Y."/>
            <person name="Shoguchi E."/>
            <person name="Ueno K."/>
            <person name="Yamada L."/>
            <person name="Matsumoto J."/>
            <person name="Wasserscheid J."/>
            <person name="Dewar K."/>
            <person name="Wiley G.B."/>
            <person name="Macmil S.L."/>
            <person name="Roe B.A."/>
            <person name="Zeller R.W."/>
            <person name="Hastings K.E."/>
            <person name="Lemaire P."/>
            <person name="Lindquist E."/>
            <person name="Endo T."/>
            <person name="Hotta K."/>
            <person name="Inaba K."/>
        </authorList>
    </citation>
    <scope>NUCLEOTIDE SEQUENCE [LARGE SCALE GENOMIC DNA]</scope>
    <source>
        <strain evidence="1">wild type</strain>
    </source>
</reference>
<reference evidence="1" key="4">
    <citation type="submission" date="2025-09" db="UniProtKB">
        <authorList>
            <consortium name="Ensembl"/>
        </authorList>
    </citation>
    <scope>IDENTIFICATION</scope>
</reference>
<keyword evidence="2" id="KW-1185">Reference proteome</keyword>
<dbReference type="AlphaFoldDB" id="H2XMG2"/>
<accession>H2XMG2</accession>
<organism evidence="1 2">
    <name type="scientific">Ciona intestinalis</name>
    <name type="common">Transparent sea squirt</name>
    <name type="synonym">Ascidia intestinalis</name>
    <dbReference type="NCBI Taxonomy" id="7719"/>
    <lineage>
        <taxon>Eukaryota</taxon>
        <taxon>Metazoa</taxon>
        <taxon>Chordata</taxon>
        <taxon>Tunicata</taxon>
        <taxon>Ascidiacea</taxon>
        <taxon>Phlebobranchia</taxon>
        <taxon>Cionidae</taxon>
        <taxon>Ciona</taxon>
    </lineage>
</organism>
<proteinExistence type="predicted"/>
<reference evidence="2" key="1">
    <citation type="journal article" date="2002" name="Science">
        <title>The draft genome of Ciona intestinalis: insights into chordate and vertebrate origins.</title>
        <authorList>
            <person name="Dehal P."/>
            <person name="Satou Y."/>
            <person name="Campbell R.K."/>
            <person name="Chapman J."/>
            <person name="Degnan B."/>
            <person name="De Tomaso A."/>
            <person name="Davidson B."/>
            <person name="Di Gregorio A."/>
            <person name="Gelpke M."/>
            <person name="Goodstein D.M."/>
            <person name="Harafuji N."/>
            <person name="Hastings K.E."/>
            <person name="Ho I."/>
            <person name="Hotta K."/>
            <person name="Huang W."/>
            <person name="Kawashima T."/>
            <person name="Lemaire P."/>
            <person name="Martinez D."/>
            <person name="Meinertzhagen I.A."/>
            <person name="Necula S."/>
            <person name="Nonaka M."/>
            <person name="Putnam N."/>
            <person name="Rash S."/>
            <person name="Saiga H."/>
            <person name="Satake M."/>
            <person name="Terry A."/>
            <person name="Yamada L."/>
            <person name="Wang H.G."/>
            <person name="Awazu S."/>
            <person name="Azumi K."/>
            <person name="Boore J."/>
            <person name="Branno M."/>
            <person name="Chin-Bow S."/>
            <person name="DeSantis R."/>
            <person name="Doyle S."/>
            <person name="Francino P."/>
            <person name="Keys D.N."/>
            <person name="Haga S."/>
            <person name="Hayashi H."/>
            <person name="Hino K."/>
            <person name="Imai K.S."/>
            <person name="Inaba K."/>
            <person name="Kano S."/>
            <person name="Kobayashi K."/>
            <person name="Kobayashi M."/>
            <person name="Lee B.I."/>
            <person name="Makabe K.W."/>
            <person name="Manohar C."/>
            <person name="Matassi G."/>
            <person name="Medina M."/>
            <person name="Mochizuki Y."/>
            <person name="Mount S."/>
            <person name="Morishita T."/>
            <person name="Miura S."/>
            <person name="Nakayama A."/>
            <person name="Nishizaka S."/>
            <person name="Nomoto H."/>
            <person name="Ohta F."/>
            <person name="Oishi K."/>
            <person name="Rigoutsos I."/>
            <person name="Sano M."/>
            <person name="Sasaki A."/>
            <person name="Sasakura Y."/>
            <person name="Shoguchi E."/>
            <person name="Shin-i T."/>
            <person name="Spagnuolo A."/>
            <person name="Stainier D."/>
            <person name="Suzuki M.M."/>
            <person name="Tassy O."/>
            <person name="Takatori N."/>
            <person name="Tokuoka M."/>
            <person name="Yagi K."/>
            <person name="Yoshizaki F."/>
            <person name="Wada S."/>
            <person name="Zhang C."/>
            <person name="Hyatt P.D."/>
            <person name="Larimer F."/>
            <person name="Detter C."/>
            <person name="Doggett N."/>
            <person name="Glavina T."/>
            <person name="Hawkins T."/>
            <person name="Richardson P."/>
            <person name="Lucas S."/>
            <person name="Kohara Y."/>
            <person name="Levine M."/>
            <person name="Satoh N."/>
            <person name="Rokhsar D.S."/>
        </authorList>
    </citation>
    <scope>NUCLEOTIDE SEQUENCE [LARGE SCALE GENOMIC DNA]</scope>
</reference>
<reference evidence="1" key="3">
    <citation type="submission" date="2025-08" db="UniProtKB">
        <authorList>
            <consortium name="Ensembl"/>
        </authorList>
    </citation>
    <scope>IDENTIFICATION</scope>
</reference>
<sequence length="51" mass="5880">MGECNWLVVSRIIDAMHSYWCVRVSMETRGKFKTEMDASVPIPGYYTCSTE</sequence>
<protein>
    <submittedName>
        <fullName evidence="1">Uncharacterized protein</fullName>
    </submittedName>
</protein>
<evidence type="ECO:0000313" key="2">
    <source>
        <dbReference type="Proteomes" id="UP000008144"/>
    </source>
</evidence>
<dbReference type="EMBL" id="EAAA01002796">
    <property type="status" value="NOT_ANNOTATED_CDS"/>
    <property type="molecule type" value="Genomic_DNA"/>
</dbReference>
<dbReference type="InParanoid" id="H2XMG2"/>
<dbReference type="HOGENOM" id="CLU_3105636_0_0_1"/>
<evidence type="ECO:0000313" key="1">
    <source>
        <dbReference type="Ensembl" id="ENSCINP00000030845.1"/>
    </source>
</evidence>
<name>H2XMG2_CIOIN</name>
<dbReference type="Proteomes" id="UP000008144">
    <property type="component" value="Chromosome 9"/>
</dbReference>